<dbReference type="GO" id="GO:0008652">
    <property type="term" value="P:amino acid biosynthetic process"/>
    <property type="evidence" value="ECO:0007669"/>
    <property type="project" value="UniProtKB-KW"/>
</dbReference>
<feature type="binding site" evidence="3">
    <location>
        <position position="399"/>
    </location>
    <ligand>
        <name>Mn(2+)</name>
        <dbReference type="ChEBI" id="CHEBI:29035"/>
    </ligand>
</feature>
<comment type="similarity">
    <text evidence="1 4">Belongs to the class-II DAHP synthase family.</text>
</comment>
<sequence length="416" mass="44796">MLTTDSPPEETSDLAGEGAVVANLIDEIVRDCTLLPAGQQPTWDDIALVRRVRASLAVTPGLVRGKDVAELRRQLAAAATGEAVVVQAGDCAESFAESLPGHVARKAALLDILAGELKMITHRPVIRAARIAGQYAKPRSRPTERVGGHELPVYRGHMVNGPEPDPLARRPDPRRMLAGYRAARAVVGHLGWPDADDSGVRRTIDPAVWTSHEALLLDYELPMLRGHEGRPFLASTHWPWIGERTRDPAGAHVALLSRVANPVACKVGPRMTTDELLTLCELLDPAHERGRLTLIARMGHEAVAEKLPPLVAATVAAGHPVLWLTDPMHGNTVTVPGGHKTRLVHTVVREVRLFHEAVRSAGGVAGGLHLETTPDDVTECVPDAERLHDAGRAYTSLCDPRLNPSQAVAVISAWRG</sequence>
<organism evidence="5 6">
    <name type="scientific">Mangrovihabitans endophyticus</name>
    <dbReference type="NCBI Taxonomy" id="1751298"/>
    <lineage>
        <taxon>Bacteria</taxon>
        <taxon>Bacillati</taxon>
        <taxon>Actinomycetota</taxon>
        <taxon>Actinomycetes</taxon>
        <taxon>Micromonosporales</taxon>
        <taxon>Micromonosporaceae</taxon>
        <taxon>Mangrovihabitans</taxon>
    </lineage>
</organism>
<evidence type="ECO:0000313" key="6">
    <source>
        <dbReference type="Proteomes" id="UP000656042"/>
    </source>
</evidence>
<comment type="catalytic activity">
    <reaction evidence="4">
        <text>D-erythrose 4-phosphate + phosphoenolpyruvate + H2O = 7-phospho-2-dehydro-3-deoxy-D-arabino-heptonate + phosphate</text>
        <dbReference type="Rhea" id="RHEA:14717"/>
        <dbReference type="ChEBI" id="CHEBI:15377"/>
        <dbReference type="ChEBI" id="CHEBI:16897"/>
        <dbReference type="ChEBI" id="CHEBI:43474"/>
        <dbReference type="ChEBI" id="CHEBI:58394"/>
        <dbReference type="ChEBI" id="CHEBI:58702"/>
        <dbReference type="EC" id="2.5.1.54"/>
    </reaction>
</comment>
<keyword evidence="4" id="KW-0057">Aromatic amino acid biosynthesis</keyword>
<keyword evidence="3" id="KW-0464">Manganese</keyword>
<keyword evidence="3" id="KW-0170">Cobalt</keyword>
<dbReference type="PANTHER" id="PTHR21337:SF0">
    <property type="entry name" value="PHOSPHO-2-DEHYDRO-3-DEOXYHEPTONATE ALDOLASE"/>
    <property type="match status" value="1"/>
</dbReference>
<evidence type="ECO:0000256" key="1">
    <source>
        <dbReference type="ARBA" id="ARBA00008911"/>
    </source>
</evidence>
<feature type="binding site" evidence="3">
    <location>
        <position position="91"/>
    </location>
    <ligand>
        <name>Mn(2+)</name>
        <dbReference type="ChEBI" id="CHEBI:29035"/>
    </ligand>
</feature>
<comment type="pathway">
    <text evidence="4">Metabolic intermediate biosynthesis; chorismate biosynthesis; chorismate from D-erythrose 4-phosphate and phosphoenolpyruvate: step 1/7.</text>
</comment>
<keyword evidence="3" id="KW-0104">Cadmium</keyword>
<keyword evidence="6" id="KW-1185">Reference proteome</keyword>
<reference evidence="5" key="1">
    <citation type="journal article" date="2014" name="Int. J. Syst. Evol. Microbiol.">
        <title>Complete genome sequence of Corynebacterium casei LMG S-19264T (=DSM 44701T), isolated from a smear-ripened cheese.</title>
        <authorList>
            <consortium name="US DOE Joint Genome Institute (JGI-PGF)"/>
            <person name="Walter F."/>
            <person name="Albersmeier A."/>
            <person name="Kalinowski J."/>
            <person name="Ruckert C."/>
        </authorList>
    </citation>
    <scope>NUCLEOTIDE SEQUENCE</scope>
    <source>
        <strain evidence="5">CGMCC 4.7299</strain>
    </source>
</reference>
<dbReference type="EMBL" id="BMMX01000001">
    <property type="protein sequence ID" value="GGK74075.1"/>
    <property type="molecule type" value="Genomic_DNA"/>
</dbReference>
<feature type="binding site" evidence="3">
    <location>
        <position position="297"/>
    </location>
    <ligand>
        <name>phosphoenolpyruvate</name>
        <dbReference type="ChEBI" id="CHEBI:58702"/>
    </ligand>
</feature>
<proteinExistence type="inferred from homology"/>
<keyword evidence="2 4" id="KW-0808">Transferase</keyword>
<evidence type="ECO:0000313" key="5">
    <source>
        <dbReference type="EMBL" id="GGK74075.1"/>
    </source>
</evidence>
<evidence type="ECO:0000256" key="4">
    <source>
        <dbReference type="RuleBase" id="RU363071"/>
    </source>
</evidence>
<gene>
    <name evidence="5" type="primary">phzC1</name>
    <name evidence="5" type="ORF">GCM10012284_05090</name>
</gene>
<name>A0A8J3BSP4_9ACTN</name>
<evidence type="ECO:0000256" key="3">
    <source>
        <dbReference type="PIRSR" id="PIRSR602480-1"/>
    </source>
</evidence>
<evidence type="ECO:0000256" key="2">
    <source>
        <dbReference type="ARBA" id="ARBA00022679"/>
    </source>
</evidence>
<dbReference type="InterPro" id="IPR013785">
    <property type="entry name" value="Aldolase_TIM"/>
</dbReference>
<keyword evidence="4" id="KW-0028">Amino-acid biosynthesis</keyword>
<feature type="binding site" evidence="3">
    <location>
        <position position="130"/>
    </location>
    <ligand>
        <name>phosphoenolpyruvate</name>
        <dbReference type="ChEBI" id="CHEBI:58702"/>
    </ligand>
</feature>
<dbReference type="GO" id="GO:0009423">
    <property type="term" value="P:chorismate biosynthetic process"/>
    <property type="evidence" value="ECO:0007669"/>
    <property type="project" value="UniProtKB-UniPathway"/>
</dbReference>
<accession>A0A8J3BSP4</accession>
<feature type="binding site" evidence="3">
    <location>
        <position position="371"/>
    </location>
    <ligand>
        <name>Mn(2+)</name>
        <dbReference type="ChEBI" id="CHEBI:29035"/>
    </ligand>
</feature>
<dbReference type="AlphaFoldDB" id="A0A8J3BSP4"/>
<dbReference type="EC" id="2.5.1.54" evidence="4"/>
<feature type="binding site" evidence="3">
    <location>
        <position position="329"/>
    </location>
    <ligand>
        <name>Mn(2+)</name>
        <dbReference type="ChEBI" id="CHEBI:29035"/>
    </ligand>
</feature>
<dbReference type="GO" id="GO:0003849">
    <property type="term" value="F:3-deoxy-7-phosphoheptulonate synthase activity"/>
    <property type="evidence" value="ECO:0007669"/>
    <property type="project" value="UniProtKB-EC"/>
</dbReference>
<reference evidence="5" key="2">
    <citation type="submission" date="2020-09" db="EMBL/GenBank/DDBJ databases">
        <authorList>
            <person name="Sun Q."/>
            <person name="Zhou Y."/>
        </authorList>
    </citation>
    <scope>NUCLEOTIDE SEQUENCE</scope>
    <source>
        <strain evidence="5">CGMCC 4.7299</strain>
    </source>
</reference>
<feature type="binding site" evidence="3">
    <location>
        <position position="266"/>
    </location>
    <ligand>
        <name>phosphoenolpyruvate</name>
        <dbReference type="ChEBI" id="CHEBI:58702"/>
    </ligand>
</feature>
<dbReference type="GO" id="GO:0009073">
    <property type="term" value="P:aromatic amino acid family biosynthetic process"/>
    <property type="evidence" value="ECO:0007669"/>
    <property type="project" value="UniProtKB-KW"/>
</dbReference>
<dbReference type="Proteomes" id="UP000656042">
    <property type="component" value="Unassembled WGS sequence"/>
</dbReference>
<comment type="cofactor">
    <cofactor evidence="3">
        <name>Mn(2+)</name>
        <dbReference type="ChEBI" id="CHEBI:29035"/>
    </cofactor>
    <cofactor evidence="3">
        <name>Co(2+)</name>
        <dbReference type="ChEBI" id="CHEBI:48828"/>
    </cofactor>
    <cofactor evidence="3">
        <name>Cd(2+)</name>
        <dbReference type="ChEBI" id="CHEBI:48775"/>
    </cofactor>
    <text evidence="3">Binds 1 divalent cation per subunit. The enzyme is active with manganese, cobalt or cadmium ions.</text>
</comment>
<dbReference type="PANTHER" id="PTHR21337">
    <property type="entry name" value="PHOSPHO-2-DEHYDRO-3-DEOXYHEPTONATE ALDOLASE 1, 2"/>
    <property type="match status" value="1"/>
</dbReference>
<dbReference type="InterPro" id="IPR002480">
    <property type="entry name" value="DAHP_synth_2"/>
</dbReference>
<dbReference type="SUPFAM" id="SSF51569">
    <property type="entry name" value="Aldolase"/>
    <property type="match status" value="1"/>
</dbReference>
<feature type="binding site" evidence="3">
    <location>
        <begin position="243"/>
        <end position="244"/>
    </location>
    <ligand>
        <name>phosphoenolpyruvate</name>
        <dbReference type="ChEBI" id="CHEBI:58702"/>
    </ligand>
</feature>
<dbReference type="Gene3D" id="3.20.20.70">
    <property type="entry name" value="Aldolase class I"/>
    <property type="match status" value="1"/>
</dbReference>
<dbReference type="UniPathway" id="UPA00053">
    <property type="reaction ID" value="UER00084"/>
</dbReference>
<comment type="caution">
    <text evidence="5">The sequence shown here is derived from an EMBL/GenBank/DDBJ whole genome shotgun (WGS) entry which is preliminary data.</text>
</comment>
<protein>
    <recommendedName>
        <fullName evidence="4">Phospho-2-dehydro-3-deoxyheptonate aldolase</fullName>
        <ecNumber evidence="4">2.5.1.54</ecNumber>
    </recommendedName>
</protein>
<dbReference type="Pfam" id="PF01474">
    <property type="entry name" value="DAHP_synth_2"/>
    <property type="match status" value="2"/>
</dbReference>